<feature type="coiled-coil region" evidence="1">
    <location>
        <begin position="12"/>
        <end position="39"/>
    </location>
</feature>
<dbReference type="EMBL" id="MU856864">
    <property type="protein sequence ID" value="KAK4156634.1"/>
    <property type="molecule type" value="Genomic_DNA"/>
</dbReference>
<comment type="caution">
    <text evidence="2">The sequence shown here is derived from an EMBL/GenBank/DDBJ whole genome shotgun (WGS) entry which is preliminary data.</text>
</comment>
<reference evidence="2" key="2">
    <citation type="submission" date="2023-05" db="EMBL/GenBank/DDBJ databases">
        <authorList>
            <consortium name="Lawrence Berkeley National Laboratory"/>
            <person name="Steindorff A."/>
            <person name="Hensen N."/>
            <person name="Bonometti L."/>
            <person name="Westerberg I."/>
            <person name="Brannstrom I.O."/>
            <person name="Guillou S."/>
            <person name="Cros-Aarteil S."/>
            <person name="Calhoun S."/>
            <person name="Haridas S."/>
            <person name="Kuo A."/>
            <person name="Mondo S."/>
            <person name="Pangilinan J."/>
            <person name="Riley R."/>
            <person name="Labutti K."/>
            <person name="Andreopoulos B."/>
            <person name="Lipzen A."/>
            <person name="Chen C."/>
            <person name="Yanf M."/>
            <person name="Daum C."/>
            <person name="Ng V."/>
            <person name="Clum A."/>
            <person name="Ohm R."/>
            <person name="Martin F."/>
            <person name="Silar P."/>
            <person name="Natvig D."/>
            <person name="Lalanne C."/>
            <person name="Gautier V."/>
            <person name="Ament-Velasquez S.L."/>
            <person name="Kruys A."/>
            <person name="Hutchinson M.I."/>
            <person name="Powell A.J."/>
            <person name="Barry K."/>
            <person name="Miller A.N."/>
            <person name="Grigoriev I.V."/>
            <person name="Debuchy R."/>
            <person name="Gladieux P."/>
            <person name="Thoren M.H."/>
            <person name="Johannesson H."/>
        </authorList>
    </citation>
    <scope>NUCLEOTIDE SEQUENCE</scope>
    <source>
        <strain evidence="2">CBS 538.74</strain>
    </source>
</reference>
<proteinExistence type="predicted"/>
<accession>A0AAN6VSQ4</accession>
<reference evidence="2" key="1">
    <citation type="journal article" date="2023" name="Mol. Phylogenet. Evol.">
        <title>Genome-scale phylogeny and comparative genomics of the fungal order Sordariales.</title>
        <authorList>
            <person name="Hensen N."/>
            <person name="Bonometti L."/>
            <person name="Westerberg I."/>
            <person name="Brannstrom I.O."/>
            <person name="Guillou S."/>
            <person name="Cros-Aarteil S."/>
            <person name="Calhoun S."/>
            <person name="Haridas S."/>
            <person name="Kuo A."/>
            <person name="Mondo S."/>
            <person name="Pangilinan J."/>
            <person name="Riley R."/>
            <person name="LaButti K."/>
            <person name="Andreopoulos B."/>
            <person name="Lipzen A."/>
            <person name="Chen C."/>
            <person name="Yan M."/>
            <person name="Daum C."/>
            <person name="Ng V."/>
            <person name="Clum A."/>
            <person name="Steindorff A."/>
            <person name="Ohm R.A."/>
            <person name="Martin F."/>
            <person name="Silar P."/>
            <person name="Natvig D.O."/>
            <person name="Lalanne C."/>
            <person name="Gautier V."/>
            <person name="Ament-Velasquez S.L."/>
            <person name="Kruys A."/>
            <person name="Hutchinson M.I."/>
            <person name="Powell A.J."/>
            <person name="Barry K."/>
            <person name="Miller A.N."/>
            <person name="Grigoriev I.V."/>
            <person name="Debuchy R."/>
            <person name="Gladieux P."/>
            <person name="Hiltunen Thoren M."/>
            <person name="Johannesson H."/>
        </authorList>
    </citation>
    <scope>NUCLEOTIDE SEQUENCE</scope>
    <source>
        <strain evidence="2">CBS 538.74</strain>
    </source>
</reference>
<sequence>MARLPAAEKLPLALRKNVRDEWENNKAGLEKELSEHLGTAWTIDINHLAIWPYHNDGYAKESLGSCIKAYVEGAIYQIKYVIGKYGDDFKNEINTLCSEHVLTLDLEETSPPRFSYGGCDVLDGKLRMLFVEANLGVNIDYCCQEDALTKALNTAPVVDGAPMSFVVRMGIRTDYDAQIGEVRKQIAELLGKTQDAVTLNPNFEATYAALEAARPAAADREDWQRNLANFTFRYFDSLAYQMKYLKVGEDEMVQEGVLEAVSTNEYAFRIVDKLKYESYCECDIEDGVLYLQCTPDNFGTNIDYVASKLMDRL</sequence>
<dbReference type="AlphaFoldDB" id="A0AAN6VSQ4"/>
<keyword evidence="3" id="KW-1185">Reference proteome</keyword>
<organism evidence="2 3">
    <name type="scientific">Chaetomidium leptoderma</name>
    <dbReference type="NCBI Taxonomy" id="669021"/>
    <lineage>
        <taxon>Eukaryota</taxon>
        <taxon>Fungi</taxon>
        <taxon>Dikarya</taxon>
        <taxon>Ascomycota</taxon>
        <taxon>Pezizomycotina</taxon>
        <taxon>Sordariomycetes</taxon>
        <taxon>Sordariomycetidae</taxon>
        <taxon>Sordariales</taxon>
        <taxon>Chaetomiaceae</taxon>
        <taxon>Chaetomidium</taxon>
    </lineage>
</organism>
<dbReference type="Proteomes" id="UP001302745">
    <property type="component" value="Unassembled WGS sequence"/>
</dbReference>
<evidence type="ECO:0000256" key="1">
    <source>
        <dbReference type="SAM" id="Coils"/>
    </source>
</evidence>
<evidence type="ECO:0000313" key="2">
    <source>
        <dbReference type="EMBL" id="KAK4156634.1"/>
    </source>
</evidence>
<gene>
    <name evidence="2" type="ORF">C8A00DRAFT_12447</name>
</gene>
<protein>
    <submittedName>
        <fullName evidence="2">Uncharacterized protein</fullName>
    </submittedName>
</protein>
<evidence type="ECO:0000313" key="3">
    <source>
        <dbReference type="Proteomes" id="UP001302745"/>
    </source>
</evidence>
<name>A0AAN6VSQ4_9PEZI</name>
<keyword evidence="1" id="KW-0175">Coiled coil</keyword>